<keyword evidence="1" id="KW-1133">Transmembrane helix</keyword>
<keyword evidence="1" id="KW-0472">Membrane</keyword>
<dbReference type="AlphaFoldDB" id="A0A0E3P9Q3"/>
<organism evidence="2 3">
    <name type="scientific">Methanosarcina siciliae T4/M</name>
    <dbReference type="NCBI Taxonomy" id="1434120"/>
    <lineage>
        <taxon>Archaea</taxon>
        <taxon>Methanobacteriati</taxon>
        <taxon>Methanobacteriota</taxon>
        <taxon>Stenosarchaea group</taxon>
        <taxon>Methanomicrobia</taxon>
        <taxon>Methanosarcinales</taxon>
        <taxon>Methanosarcinaceae</taxon>
        <taxon>Methanosarcina</taxon>
    </lineage>
</organism>
<proteinExistence type="predicted"/>
<feature type="transmembrane region" description="Helical" evidence="1">
    <location>
        <begin position="7"/>
        <end position="28"/>
    </location>
</feature>
<protein>
    <submittedName>
        <fullName evidence="2">Uncharacterized protein</fullName>
    </submittedName>
</protein>
<dbReference type="KEGG" id="msw:MSSIT_3128"/>
<sequence>MSPTSGCVFTVLTITISLSVIVGSILLPVTVMNLTGPVGTIVAIMGMIIIKIKTKARVFITFITYA</sequence>
<evidence type="ECO:0000256" key="1">
    <source>
        <dbReference type="SAM" id="Phobius"/>
    </source>
</evidence>
<dbReference type="PATRIC" id="fig|1434120.4.peg.4069"/>
<evidence type="ECO:0000313" key="2">
    <source>
        <dbReference type="EMBL" id="AKB29847.1"/>
    </source>
</evidence>
<keyword evidence="1" id="KW-0812">Transmembrane</keyword>
<dbReference type="Proteomes" id="UP000033111">
    <property type="component" value="Chromosome"/>
</dbReference>
<accession>A0A0E3P9Q3</accession>
<name>A0A0E3P9Q3_9EURY</name>
<keyword evidence="3" id="KW-1185">Reference proteome</keyword>
<evidence type="ECO:0000313" key="3">
    <source>
        <dbReference type="Proteomes" id="UP000033111"/>
    </source>
</evidence>
<dbReference type="HOGENOM" id="CLU_2820972_0_0_2"/>
<feature type="transmembrane region" description="Helical" evidence="1">
    <location>
        <begin position="34"/>
        <end position="52"/>
    </location>
</feature>
<gene>
    <name evidence="2" type="ORF">MSSIT_3128</name>
</gene>
<dbReference type="EMBL" id="CP009506">
    <property type="protein sequence ID" value="AKB29847.1"/>
    <property type="molecule type" value="Genomic_DNA"/>
</dbReference>
<reference evidence="2 3" key="1">
    <citation type="submission" date="2014-07" db="EMBL/GenBank/DDBJ databases">
        <title>Methanogenic archaea and the global carbon cycle.</title>
        <authorList>
            <person name="Henriksen J.R."/>
            <person name="Luke J."/>
            <person name="Reinhart S."/>
            <person name="Benedict M.N."/>
            <person name="Youngblut N.D."/>
            <person name="Metcalf M.E."/>
            <person name="Whitaker R.J."/>
            <person name="Metcalf W.W."/>
        </authorList>
    </citation>
    <scope>NUCLEOTIDE SEQUENCE [LARGE SCALE GENOMIC DNA]</scope>
    <source>
        <strain evidence="2 3">T4/M</strain>
    </source>
</reference>